<feature type="non-terminal residue" evidence="4">
    <location>
        <position position="1"/>
    </location>
</feature>
<dbReference type="PANTHER" id="PTHR16046:SF11">
    <property type="entry name" value="PROTEIN FAM178B"/>
    <property type="match status" value="1"/>
</dbReference>
<evidence type="ECO:0000256" key="1">
    <source>
        <dbReference type="ARBA" id="ARBA00010311"/>
    </source>
</evidence>
<gene>
    <name evidence="4" type="primary">Fam178b</name>
    <name evidence="4" type="ORF">CALNIC_R03700</name>
</gene>
<feature type="region of interest" description="Disordered" evidence="2">
    <location>
        <begin position="465"/>
        <end position="496"/>
    </location>
</feature>
<evidence type="ECO:0000256" key="2">
    <source>
        <dbReference type="SAM" id="MobiDB-lite"/>
    </source>
</evidence>
<dbReference type="Pfam" id="PF14816">
    <property type="entry name" value="CANIN"/>
    <property type="match status" value="1"/>
</dbReference>
<dbReference type="EMBL" id="VZSB01000127">
    <property type="protein sequence ID" value="NWW97527.1"/>
    <property type="molecule type" value="Genomic_DNA"/>
</dbReference>
<dbReference type="InterPro" id="IPR026161">
    <property type="entry name" value="FAM178"/>
</dbReference>
<sequence length="520" mass="55602">LRWYQIPLSSARIPRSGIFSFGFQDSLQRYQQLRAHKNLRVGRLVAGPPPGLLEPWPPGPPPAHSPPRGSHRPRGAGGVRGGPLVTSVLSPQSPGTSRRALVTPILSSQPSLCPKGSVVTPALSPQPPGTPRSPLAPRSRVSLTDSEDDEELIPLRDMLLAGDTSPSPPGHQQVVSPRPDPLTNSLDSLVREQREQGQAATLVQQRADDISSPESPDEDSELPEEHRDVLARFAVEPRFIPTVHPGEPVFCACPAPLPMLDTRGLEPRNNLEALFFCESPAWQAAFVRDGWLSLLYRCLPPCPLPVLRWLFQLMTLCPNTTNAAQALWEIWLSTGGELWCPTVQEIGEAFARLGANLSPLLPPELRPTDGRSLEPSCSPRPASPDATDTLALVTQLGDICKFLALCVVTQPCHYPDGARLSLVTLLSFLGLDRALRCQPLPELQLLLRCLLQGICHWHQQGASPAPEPSCHGPAAGGAAGHRATPRDARRAAGAVPVPGAGTTGCLAKPGAHRGSGGAGG</sequence>
<feature type="region of interest" description="Disordered" evidence="2">
    <location>
        <begin position="50"/>
        <end position="225"/>
    </location>
</feature>
<dbReference type="Proteomes" id="UP000546235">
    <property type="component" value="Unassembled WGS sequence"/>
</dbReference>
<evidence type="ECO:0000259" key="3">
    <source>
        <dbReference type="Pfam" id="PF14816"/>
    </source>
</evidence>
<evidence type="ECO:0000313" key="4">
    <source>
        <dbReference type="EMBL" id="NWW97527.1"/>
    </source>
</evidence>
<proteinExistence type="inferred from homology"/>
<feature type="compositionally biased region" description="Pro residues" evidence="2">
    <location>
        <begin position="50"/>
        <end position="65"/>
    </location>
</feature>
<accession>A0A7K6SHY7</accession>
<dbReference type="InterPro" id="IPR044276">
    <property type="entry name" value="CANIN_dom"/>
</dbReference>
<dbReference type="PANTHER" id="PTHR16046">
    <property type="entry name" value="SMC5-SMC6 COMPLEX LOCALIZATION FACTOR 2"/>
    <property type="match status" value="1"/>
</dbReference>
<evidence type="ECO:0000313" key="5">
    <source>
        <dbReference type="Proteomes" id="UP000546235"/>
    </source>
</evidence>
<organism evidence="4 5">
    <name type="scientific">Caloenas nicobarica</name>
    <name type="common">Nicobar pigeon</name>
    <dbReference type="NCBI Taxonomy" id="187106"/>
    <lineage>
        <taxon>Eukaryota</taxon>
        <taxon>Metazoa</taxon>
        <taxon>Chordata</taxon>
        <taxon>Craniata</taxon>
        <taxon>Vertebrata</taxon>
        <taxon>Euteleostomi</taxon>
        <taxon>Archelosauria</taxon>
        <taxon>Archosauria</taxon>
        <taxon>Dinosauria</taxon>
        <taxon>Saurischia</taxon>
        <taxon>Theropoda</taxon>
        <taxon>Coelurosauria</taxon>
        <taxon>Aves</taxon>
        <taxon>Neognathae</taxon>
        <taxon>Neoaves</taxon>
        <taxon>Columbimorphae</taxon>
        <taxon>Columbiformes</taxon>
        <taxon>Columbidae</taxon>
        <taxon>Caloenas</taxon>
    </lineage>
</organism>
<protein>
    <submittedName>
        <fullName evidence="4">F178B protein</fullName>
    </submittedName>
</protein>
<feature type="non-terminal residue" evidence="4">
    <location>
        <position position="520"/>
    </location>
</feature>
<name>A0A7K6SHY7_CALNI</name>
<comment type="caution">
    <text evidence="4">The sequence shown here is derived from an EMBL/GenBank/DDBJ whole genome shotgun (WGS) entry which is preliminary data.</text>
</comment>
<comment type="similarity">
    <text evidence="1">Belongs to the FAM178 family.</text>
</comment>
<feature type="compositionally biased region" description="Polar residues" evidence="2">
    <location>
        <begin position="87"/>
        <end position="96"/>
    </location>
</feature>
<dbReference type="AlphaFoldDB" id="A0A7K6SHY7"/>
<reference evidence="4 5" key="1">
    <citation type="submission" date="2019-09" db="EMBL/GenBank/DDBJ databases">
        <title>Bird 10,000 Genomes (B10K) Project - Family phase.</title>
        <authorList>
            <person name="Zhang G."/>
        </authorList>
    </citation>
    <scope>NUCLEOTIDE SEQUENCE [LARGE SCALE GENOMIC DNA]</scope>
    <source>
        <strain evidence="4">OUT-0007</strain>
        <tissue evidence="4">Blood</tissue>
    </source>
</reference>
<keyword evidence="5" id="KW-1185">Reference proteome</keyword>
<feature type="domain" description="Coiled-coil SMC6 And NSE5 INteracting (CANIN)" evidence="3">
    <location>
        <begin position="182"/>
        <end position="460"/>
    </location>
</feature>